<feature type="signal peptide" evidence="1">
    <location>
        <begin position="1"/>
        <end position="19"/>
    </location>
</feature>
<keyword evidence="3" id="KW-1185">Reference proteome</keyword>
<feature type="chain" id="PRO_5045309738" evidence="1">
    <location>
        <begin position="20"/>
        <end position="275"/>
    </location>
</feature>
<evidence type="ECO:0000313" key="3">
    <source>
        <dbReference type="Proteomes" id="UP001470809"/>
    </source>
</evidence>
<protein>
    <submittedName>
        <fullName evidence="2">Conjugal transfer protein TraF</fullName>
    </submittedName>
</protein>
<reference evidence="2 3" key="2">
    <citation type="submission" date="2024-08" db="EMBL/GenBank/DDBJ databases">
        <title>Phylogenomic analyses of a clade within the roseobacter group suggest taxonomic reassignments of species of the genera Aestuariivita, Citreicella, Loktanella, Nautella, Pelagibaca, Ruegeria, Thalassobius, Thiobacimonas and Tropicibacter, and the proposal o.</title>
        <authorList>
            <person name="Jeon C.O."/>
        </authorList>
    </citation>
    <scope>NUCLEOTIDE SEQUENCE [LARGE SCALE GENOMIC DNA]</scope>
    <source>
        <strain evidence="2 3">SS1-5</strain>
        <plasmid evidence="2 3">pSS1-5</plasmid>
    </source>
</reference>
<dbReference type="InterPro" id="IPR039555">
    <property type="entry name" value="TraF/TrbB"/>
</dbReference>
<sequence>MKAPLIIVFALIMSTPALADGSPQTPLRGFSCDDTRTRGFNFYCDPAAVEEEVPEVPAVDPPPPPPAPTKTYTEQIEEYRRDLDELKHRAILEPSTENVQAYMQAQAAMVRQAGLFTEVWQRSLFSNPSLDANVSRPLSAIGENLLQDNLDVEREAAFTNATSERALMFVYEGAGTCLVCETQGEVLRQLTDQYGVAVLAVTRDGVSLPTFPESLPDQGQIANMGLEEVPSPFLALVEPRSNAVDLIGAGLMTQDIILDRVRIITSIPEGELYND</sequence>
<dbReference type="Proteomes" id="UP001470809">
    <property type="component" value="Plasmid pSS1-5"/>
</dbReference>
<dbReference type="RefSeq" id="WP_373634741.1">
    <property type="nucleotide sequence ID" value="NZ_CP151764.2"/>
</dbReference>
<accession>A0ABZ3JC94</accession>
<name>A0ABZ3JC94_9RHOB</name>
<geneLocation type="plasmid" evidence="2 3">
    <name>pSS1-5</name>
</geneLocation>
<dbReference type="EMBL" id="CP151764">
    <property type="protein sequence ID" value="XFU26378.1"/>
    <property type="molecule type" value="Genomic_DNA"/>
</dbReference>
<proteinExistence type="predicted"/>
<keyword evidence="1" id="KW-0732">Signal</keyword>
<keyword evidence="2" id="KW-0614">Plasmid</keyword>
<evidence type="ECO:0000313" key="2">
    <source>
        <dbReference type="EMBL" id="XFU26378.1"/>
    </source>
</evidence>
<dbReference type="Pfam" id="PF13728">
    <property type="entry name" value="TraF"/>
    <property type="match status" value="1"/>
</dbReference>
<reference evidence="3" key="1">
    <citation type="submission" date="2024-04" db="EMBL/GenBank/DDBJ databases">
        <title>Phylogenomic analyses of a clade within the roseobacter group suggest taxonomic reassignments of species of the genera Aestuariivita, Citreicella, Loktanella, Nautella, Pelagibaca, Ruegeria, Thalassobius, Thiobacimonas and Tropicibacter, and the proposal o.</title>
        <authorList>
            <person name="Jeon C.O."/>
        </authorList>
    </citation>
    <scope>NUCLEOTIDE SEQUENCE [LARGE SCALE GENOMIC DNA]</scope>
    <source>
        <strain evidence="3">SS1-5</strain>
        <plasmid evidence="3">pSS1-5</plasmid>
    </source>
</reference>
<evidence type="ECO:0000256" key="1">
    <source>
        <dbReference type="SAM" id="SignalP"/>
    </source>
</evidence>
<organism evidence="2 3">
    <name type="scientific">Yoonia rhodophyticola</name>
    <dbReference type="NCBI Taxonomy" id="3137370"/>
    <lineage>
        <taxon>Bacteria</taxon>
        <taxon>Pseudomonadati</taxon>
        <taxon>Pseudomonadota</taxon>
        <taxon>Alphaproteobacteria</taxon>
        <taxon>Rhodobacterales</taxon>
        <taxon>Paracoccaceae</taxon>
        <taxon>Yoonia</taxon>
    </lineage>
</organism>
<gene>
    <name evidence="2" type="ORF">AABB31_01535</name>
</gene>